<proteinExistence type="predicted"/>
<evidence type="ECO:0000313" key="1">
    <source>
        <dbReference type="EMBL" id="CCG41339.1"/>
    </source>
</evidence>
<dbReference type="EMBL" id="CAHP01000020">
    <property type="protein sequence ID" value="CCG41339.1"/>
    <property type="molecule type" value="Genomic_DNA"/>
</dbReference>
<dbReference type="STRING" id="1150626.PHAMO_270180"/>
<dbReference type="InterPro" id="IPR016922">
    <property type="entry name" value="UCP029505"/>
</dbReference>
<sequence>MRNLWLRGKFHLSALVILVPLPFLPAYFADKPLPHVAEIHRQVVAGPFSLGLVTEDQPPDRGAWGERIKEYTVTFRPGDMDTIRGVFLRVGKPRSLRTLGALAEGGAYEQHADVMLPDELSGSEDLWLTVETWNGTLHQAVVPLREILGGSGK</sequence>
<accession>H8FSK1</accession>
<dbReference type="PIRSF" id="PIRSF029505">
    <property type="entry name" value="UCP029505"/>
    <property type="match status" value="1"/>
</dbReference>
<dbReference type="RefSeq" id="WP_002728354.1">
    <property type="nucleotide sequence ID" value="NZ_CAHP01000020.1"/>
</dbReference>
<comment type="caution">
    <text evidence="1">The sequence shown here is derived from an EMBL/GenBank/DDBJ whole genome shotgun (WGS) entry which is preliminary data.</text>
</comment>
<evidence type="ECO:0000313" key="2">
    <source>
        <dbReference type="Proteomes" id="UP000004169"/>
    </source>
</evidence>
<gene>
    <name evidence="1" type="ORF">PHAMO_270180</name>
</gene>
<keyword evidence="2" id="KW-1185">Reference proteome</keyword>
<dbReference type="AlphaFoldDB" id="H8FSK1"/>
<dbReference type="OrthoDB" id="5366025at2"/>
<protein>
    <submittedName>
        <fullName evidence="1">Uncharacterized protein</fullName>
    </submittedName>
</protein>
<dbReference type="eggNOG" id="ENOG50337NC">
    <property type="taxonomic scope" value="Bacteria"/>
</dbReference>
<organism evidence="1 2">
    <name type="scientific">Magnetospirillum molischianum DSM 120</name>
    <dbReference type="NCBI Taxonomy" id="1150626"/>
    <lineage>
        <taxon>Bacteria</taxon>
        <taxon>Pseudomonadati</taxon>
        <taxon>Pseudomonadota</taxon>
        <taxon>Alphaproteobacteria</taxon>
        <taxon>Rhodospirillales</taxon>
        <taxon>Rhodospirillaceae</taxon>
        <taxon>Magnetospirillum</taxon>
    </lineage>
</organism>
<reference evidence="1 2" key="1">
    <citation type="journal article" date="2012" name="J. Bacteriol.">
        <title>Draft Genome Sequence of the Purple Photosynthetic Bacterium Phaeospirillum molischianum DSM120, a Particularly Versatile Bacterium.</title>
        <authorList>
            <person name="Duquesne K."/>
            <person name="Prima V."/>
            <person name="Ji B."/>
            <person name="Rouy Z."/>
            <person name="Medigue C."/>
            <person name="Talla E."/>
            <person name="Sturgis J.N."/>
        </authorList>
    </citation>
    <scope>NUCLEOTIDE SEQUENCE [LARGE SCALE GENOMIC DNA]</scope>
    <source>
        <strain evidence="2">DSM120</strain>
    </source>
</reference>
<name>H8FSK1_MAGML</name>
<dbReference type="Proteomes" id="UP000004169">
    <property type="component" value="Unassembled WGS sequence"/>
</dbReference>